<evidence type="ECO:0000256" key="2">
    <source>
        <dbReference type="ARBA" id="ARBA00001974"/>
    </source>
</evidence>
<dbReference type="SUPFAM" id="SSF51905">
    <property type="entry name" value="FAD/NAD(P)-binding domain"/>
    <property type="match status" value="1"/>
</dbReference>
<name>A0A426D6I1_9LACO</name>
<reference evidence="10 11" key="1">
    <citation type="submission" date="2018-08" db="EMBL/GenBank/DDBJ databases">
        <title>Genome Lactobacillus garii FI11369.</title>
        <authorList>
            <person name="Diaz M."/>
            <person name="Narbad A."/>
        </authorList>
    </citation>
    <scope>NUCLEOTIDE SEQUENCE [LARGE SCALE GENOMIC DNA]</scope>
    <source>
        <strain evidence="10 11">FI11369</strain>
    </source>
</reference>
<evidence type="ECO:0000256" key="4">
    <source>
        <dbReference type="ARBA" id="ARBA00015872"/>
    </source>
</evidence>
<organism evidence="10 11">
    <name type="scientific">Lactiplantibacillus garii</name>
    <dbReference type="NCBI Taxonomy" id="2306423"/>
    <lineage>
        <taxon>Bacteria</taxon>
        <taxon>Bacillati</taxon>
        <taxon>Bacillota</taxon>
        <taxon>Bacilli</taxon>
        <taxon>Lactobacillales</taxon>
        <taxon>Lactobacillaceae</taxon>
        <taxon>Lactiplantibacillus</taxon>
    </lineage>
</organism>
<evidence type="ECO:0000313" key="10">
    <source>
        <dbReference type="EMBL" id="RRK10180.1"/>
    </source>
</evidence>
<keyword evidence="7" id="KW-0560">Oxidoreductase</keyword>
<evidence type="ECO:0000256" key="8">
    <source>
        <dbReference type="ARBA" id="ARBA00049922"/>
    </source>
</evidence>
<dbReference type="InterPro" id="IPR005025">
    <property type="entry name" value="FMN_Rdtase-like_dom"/>
</dbReference>
<evidence type="ECO:0000259" key="9">
    <source>
        <dbReference type="SMART" id="SM00900"/>
    </source>
</evidence>
<sequence length="765" mass="83436">MSNEQVKGQAMGHNGIINYEVDLQDNKIEDLKILKHSETSGIFNQVIDKLKHNIITEQSFDVDTISGATVMTQALLSSADKAVEAAGINVKPTPKAKATDTTKRYKTDVLIIGGGEAGLVAGCRALALGQKVILVEKNGYMGGATILNGSNVVGTGSNVAAQIFDNNHDTPEMLAQDVSRESLETNYPALTDLMVHNIGSAIDFVSEFADLHYQKAQTQTPEHSINRQIELPSASSFEFIQKVSKAFTAAGGQILLDTRVEELTFNRNHDLNGVVAKQHDLTVKIKAKSVVLATGGHGANQKMRGDESKGIDYYGPMTSTGDAYQFNDVLDLQTHDLGWYKIYPHGVEVEPGVAKLTTYASKEATDMGAIYVNSKGERIVNESNVYTAFRNAILKQDDKVAYLVMDERTWKKVYDLLVLHDFTPQEIKQFFADPTKRPVFVKGDLQTVAKEAGIDGTALAATVQRYQDFVKNGHDQEFGRDPQFLHQFEGQTFYVIEQRDRFATTLGGYSVNADNLQLLTTKNAPVANYFGAGEVIGGANGHDSMPSMMNTWGISSGYVAGAAASANAKRQTAAGDDEANIVAIVGTNASKSYNRKLLFAMKDLFETEVNFEICEIKDLPLFNEDDLDQEPASVKALAAKVEAADGVVIGVPEYDHSVPAALKSALEWLSSAEHPFKDKPVMIVGTSLGIQGTVRAQMNLRQILDSPGMDAKVMPGNEFMLPQAGTKFDEHDHLNDDGSEHFLKQCFSHFLDYLPADTKTAVTSH</sequence>
<comment type="cofactor">
    <cofactor evidence="1">
        <name>FMN</name>
        <dbReference type="ChEBI" id="CHEBI:58210"/>
    </cofactor>
</comment>
<dbReference type="Proteomes" id="UP000283633">
    <property type="component" value="Unassembled WGS sequence"/>
</dbReference>
<comment type="catalytic activity">
    <reaction evidence="8">
        <text>dihydrourocanate + A = urocanate + AH2</text>
        <dbReference type="Rhea" id="RHEA:36059"/>
        <dbReference type="ChEBI" id="CHEBI:13193"/>
        <dbReference type="ChEBI" id="CHEBI:17499"/>
        <dbReference type="ChEBI" id="CHEBI:27247"/>
        <dbReference type="ChEBI" id="CHEBI:72991"/>
        <dbReference type="EC" id="1.3.99.33"/>
    </reaction>
</comment>
<dbReference type="InterPro" id="IPR027477">
    <property type="entry name" value="Succ_DH/fumarate_Rdtase_cat_sf"/>
</dbReference>
<gene>
    <name evidence="10" type="ORF">D1831_08795</name>
</gene>
<dbReference type="InterPro" id="IPR007329">
    <property type="entry name" value="FMN-bd"/>
</dbReference>
<evidence type="ECO:0000256" key="5">
    <source>
        <dbReference type="ARBA" id="ARBA00022630"/>
    </source>
</evidence>
<feature type="domain" description="FMN-binding" evidence="9">
    <location>
        <begin position="12"/>
        <end position="86"/>
    </location>
</feature>
<dbReference type="Gene3D" id="3.90.700.10">
    <property type="entry name" value="Succinate dehydrogenase/fumarate reductase flavoprotein, catalytic domain"/>
    <property type="match status" value="1"/>
</dbReference>
<keyword evidence="11" id="KW-1185">Reference proteome</keyword>
<comment type="cofactor">
    <cofactor evidence="2">
        <name>FAD</name>
        <dbReference type="ChEBI" id="CHEBI:57692"/>
    </cofactor>
</comment>
<dbReference type="Pfam" id="PF00890">
    <property type="entry name" value="FAD_binding_2"/>
    <property type="match status" value="1"/>
</dbReference>
<dbReference type="OrthoDB" id="9806724at2"/>
<dbReference type="EC" id="1.3.99.33" evidence="3"/>
<dbReference type="InterPro" id="IPR029039">
    <property type="entry name" value="Flavoprotein-like_sf"/>
</dbReference>
<dbReference type="GO" id="GO:0016020">
    <property type="term" value="C:membrane"/>
    <property type="evidence" value="ECO:0007669"/>
    <property type="project" value="InterPro"/>
</dbReference>
<keyword evidence="6" id="KW-0274">FAD</keyword>
<dbReference type="SUPFAM" id="SSF52218">
    <property type="entry name" value="Flavoproteins"/>
    <property type="match status" value="1"/>
</dbReference>
<comment type="caution">
    <text evidence="10">The sequence shown here is derived from an EMBL/GenBank/DDBJ whole genome shotgun (WGS) entry which is preliminary data.</text>
</comment>
<dbReference type="InterPro" id="IPR003953">
    <property type="entry name" value="FAD-dep_OxRdtase_2_FAD-bd"/>
</dbReference>
<dbReference type="Gene3D" id="3.90.1010.20">
    <property type="match status" value="1"/>
</dbReference>
<dbReference type="Pfam" id="PF04205">
    <property type="entry name" value="FMN_bind"/>
    <property type="match status" value="1"/>
</dbReference>
<protein>
    <recommendedName>
        <fullName evidence="4">Urocanate reductase</fullName>
        <ecNumber evidence="3">1.3.99.33</ecNumber>
    </recommendedName>
</protein>
<dbReference type="GO" id="GO:0010181">
    <property type="term" value="F:FMN binding"/>
    <property type="evidence" value="ECO:0007669"/>
    <property type="project" value="InterPro"/>
</dbReference>
<dbReference type="GO" id="GO:0033765">
    <property type="term" value="F:steroid dehydrogenase activity, acting on the CH-CH group of donors"/>
    <property type="evidence" value="ECO:0007669"/>
    <property type="project" value="UniProtKB-ARBA"/>
</dbReference>
<dbReference type="Gene3D" id="3.50.50.60">
    <property type="entry name" value="FAD/NAD(P)-binding domain"/>
    <property type="match status" value="1"/>
</dbReference>
<dbReference type="Pfam" id="PF03358">
    <property type="entry name" value="FMN_red"/>
    <property type="match status" value="1"/>
</dbReference>
<evidence type="ECO:0000256" key="7">
    <source>
        <dbReference type="ARBA" id="ARBA00023002"/>
    </source>
</evidence>
<dbReference type="PANTHER" id="PTHR43400">
    <property type="entry name" value="FUMARATE REDUCTASE"/>
    <property type="match status" value="1"/>
</dbReference>
<accession>A0A426D6I1</accession>
<evidence type="ECO:0000256" key="6">
    <source>
        <dbReference type="ARBA" id="ARBA00022827"/>
    </source>
</evidence>
<dbReference type="SUPFAM" id="SSF56425">
    <property type="entry name" value="Succinate dehydrogenase/fumarate reductase flavoprotein, catalytic domain"/>
    <property type="match status" value="1"/>
</dbReference>
<evidence type="ECO:0000256" key="1">
    <source>
        <dbReference type="ARBA" id="ARBA00001917"/>
    </source>
</evidence>
<dbReference type="GO" id="GO:0008202">
    <property type="term" value="P:steroid metabolic process"/>
    <property type="evidence" value="ECO:0007669"/>
    <property type="project" value="UniProtKB-ARBA"/>
</dbReference>
<proteinExistence type="predicted"/>
<dbReference type="AlphaFoldDB" id="A0A426D6I1"/>
<keyword evidence="5" id="KW-0285">Flavoprotein</keyword>
<dbReference type="EMBL" id="QWZQ01000027">
    <property type="protein sequence ID" value="RRK10180.1"/>
    <property type="molecule type" value="Genomic_DNA"/>
</dbReference>
<dbReference type="PANTHER" id="PTHR43400:SF10">
    <property type="entry name" value="3-OXOSTEROID 1-DEHYDROGENASE"/>
    <property type="match status" value="1"/>
</dbReference>
<evidence type="ECO:0000256" key="3">
    <source>
        <dbReference type="ARBA" id="ARBA00013137"/>
    </source>
</evidence>
<dbReference type="InterPro" id="IPR050315">
    <property type="entry name" value="FAD-oxidoreductase_2"/>
</dbReference>
<dbReference type="SMART" id="SM00900">
    <property type="entry name" value="FMN_bind"/>
    <property type="match status" value="1"/>
</dbReference>
<dbReference type="Gene3D" id="3.40.50.360">
    <property type="match status" value="1"/>
</dbReference>
<dbReference type="InterPro" id="IPR036188">
    <property type="entry name" value="FAD/NAD-bd_sf"/>
</dbReference>
<evidence type="ECO:0000313" key="11">
    <source>
        <dbReference type="Proteomes" id="UP000283633"/>
    </source>
</evidence>